<dbReference type="GO" id="GO:0005886">
    <property type="term" value="C:plasma membrane"/>
    <property type="evidence" value="ECO:0007669"/>
    <property type="project" value="UniProtKB-SubCell"/>
</dbReference>
<evidence type="ECO:0000256" key="4">
    <source>
        <dbReference type="ARBA" id="ARBA00022475"/>
    </source>
</evidence>
<dbReference type="PRINTS" id="PR00344">
    <property type="entry name" value="BCTRLSENSOR"/>
</dbReference>
<keyword evidence="10" id="KW-0067">ATP-binding</keyword>
<evidence type="ECO:0000313" key="20">
    <source>
        <dbReference type="Proteomes" id="UP000266441"/>
    </source>
</evidence>
<dbReference type="FunFam" id="3.30.565.10:FF:000010">
    <property type="entry name" value="Sensor histidine kinase RcsC"/>
    <property type="match status" value="1"/>
</dbReference>
<dbReference type="InterPro" id="IPR008207">
    <property type="entry name" value="Sig_transdc_His_kin_Hpt_dom"/>
</dbReference>
<accession>A0A399D0M2</accession>
<keyword evidence="11 15" id="KW-1133">Transmembrane helix</keyword>
<organism evidence="19 20">
    <name type="scientific">Mariniphaga sediminis</name>
    <dbReference type="NCBI Taxonomy" id="1628158"/>
    <lineage>
        <taxon>Bacteria</taxon>
        <taxon>Pseudomonadati</taxon>
        <taxon>Bacteroidota</taxon>
        <taxon>Bacteroidia</taxon>
        <taxon>Marinilabiliales</taxon>
        <taxon>Prolixibacteraceae</taxon>
        <taxon>Mariniphaga</taxon>
    </lineage>
</organism>
<dbReference type="Gene3D" id="1.20.120.160">
    <property type="entry name" value="HPT domain"/>
    <property type="match status" value="1"/>
</dbReference>
<sequence length="847" mass="96662">MAKRLKSVKINIFLGYITLVIIASATVWLIYNETLELYKNQVDISPVNDKILITNSILTNLYEAEGLERSYLQTGKRGHHKAYNVLMDSISVQIDSLGKIAGSPLQQMHADSIGKLLAKKRQNLKELVAIKNAGSSEKMYEKAMLRLTSNEDSINQLLSIYKTVSTRKDSVIIKQKKKKFFERLVHVFSPHEKPDTTLKVVVNQSMKVDSILNAFNPADSVRQFLSSVIEDIREESVAYEKKLVKKEQDIADNDKTITLQIRQMLSKFENEELISSIRKVEIQQERIADMTNIIILLGIIALLVITGFLILILQDISRSQHYRQNLEKEKAYSEMLLKSKEQFMLSITHDLKSPLSSIIGYAQLTERENATTQQKSYLENIQQSAEYILRLINDLMDFARLQTGKFKFENIRFNLNDLTDEVISGFYPLAAEKKLELEWQNQLRPDTVYTSDPIRIKQILGNLISNAIKFTDSGKVTVKGIVQKTEDQTDWIQFDVIDTGIGIVAENAPLIFEEFSQVSSEEGRQYEGTGLGLTITKRLVELMNGSITFKSQHRKGSHFTVMFPLQPLPAYTSGKQRMATMPPIPDINQFSFNGEKVLLVDDDSVLLDMTATVLRAARLRVNAFSEPREALKAIRKESFDLLITDIRMPRMSGFELLYFFRKNSSGKARAIAVSGELPRKQVYENAGFSTFLQKPFRPEELLKQVALVMNREKAGLRQIPNNHTKTNSDYNIDAIKAFASDDPETTRDILASFIESTAQNIQLFRQHLHNSDFESLTELAHKMLPMFRQLEAKKVIRPLEKLERNDYGKERKEEWLATGELALSMVETIMKKIGKDHHISLPGTFIL</sequence>
<dbReference type="PANTHER" id="PTHR43047:SF64">
    <property type="entry name" value="HISTIDINE KINASE CONTAINING CHEY-HOMOLOGOUS RECEIVER DOMAIN AND PAS DOMAIN-RELATED"/>
    <property type="match status" value="1"/>
</dbReference>
<dbReference type="InterPro" id="IPR005467">
    <property type="entry name" value="His_kinase_dom"/>
</dbReference>
<dbReference type="PANTHER" id="PTHR43047">
    <property type="entry name" value="TWO-COMPONENT HISTIDINE PROTEIN KINASE"/>
    <property type="match status" value="1"/>
</dbReference>
<evidence type="ECO:0000256" key="2">
    <source>
        <dbReference type="ARBA" id="ARBA00004429"/>
    </source>
</evidence>
<keyword evidence="4" id="KW-1003">Cell membrane</keyword>
<feature type="modified residue" description="Phosphohistidine" evidence="13">
    <location>
        <position position="781"/>
    </location>
</feature>
<dbReference type="PROSITE" id="PS50109">
    <property type="entry name" value="HIS_KIN"/>
    <property type="match status" value="1"/>
</dbReference>
<dbReference type="CDD" id="cd16922">
    <property type="entry name" value="HATPase_EvgS-ArcB-TorS-like"/>
    <property type="match status" value="1"/>
</dbReference>
<dbReference type="Pfam" id="PF02518">
    <property type="entry name" value="HATPase_c"/>
    <property type="match status" value="1"/>
</dbReference>
<dbReference type="SMART" id="SM00388">
    <property type="entry name" value="HisKA"/>
    <property type="match status" value="1"/>
</dbReference>
<keyword evidence="12 15" id="KW-0472">Membrane</keyword>
<evidence type="ECO:0000256" key="11">
    <source>
        <dbReference type="ARBA" id="ARBA00022989"/>
    </source>
</evidence>
<evidence type="ECO:0000259" key="17">
    <source>
        <dbReference type="PROSITE" id="PS50110"/>
    </source>
</evidence>
<gene>
    <name evidence="19" type="ORF">D1164_11115</name>
</gene>
<dbReference type="InterPro" id="IPR011006">
    <property type="entry name" value="CheY-like_superfamily"/>
</dbReference>
<dbReference type="InterPro" id="IPR036890">
    <property type="entry name" value="HATPase_C_sf"/>
</dbReference>
<proteinExistence type="predicted"/>
<dbReference type="AlphaFoldDB" id="A0A399D0M2"/>
<keyword evidence="8 15" id="KW-0812">Transmembrane</keyword>
<evidence type="ECO:0000259" key="16">
    <source>
        <dbReference type="PROSITE" id="PS50109"/>
    </source>
</evidence>
<evidence type="ECO:0000256" key="13">
    <source>
        <dbReference type="PROSITE-ProRule" id="PRU00110"/>
    </source>
</evidence>
<dbReference type="CDD" id="cd00082">
    <property type="entry name" value="HisKA"/>
    <property type="match status" value="1"/>
</dbReference>
<dbReference type="PROSITE" id="PS50110">
    <property type="entry name" value="RESPONSE_REGULATORY"/>
    <property type="match status" value="1"/>
</dbReference>
<dbReference type="EC" id="2.7.13.3" evidence="3"/>
<keyword evidence="7" id="KW-0808">Transferase</keyword>
<dbReference type="SUPFAM" id="SSF55874">
    <property type="entry name" value="ATPase domain of HSP90 chaperone/DNA topoisomerase II/histidine kinase"/>
    <property type="match status" value="1"/>
</dbReference>
<dbReference type="Pfam" id="PF00072">
    <property type="entry name" value="Response_reg"/>
    <property type="match status" value="1"/>
</dbReference>
<dbReference type="InterPro" id="IPR036097">
    <property type="entry name" value="HisK_dim/P_sf"/>
</dbReference>
<dbReference type="GO" id="GO:0000155">
    <property type="term" value="F:phosphorelay sensor kinase activity"/>
    <property type="evidence" value="ECO:0007669"/>
    <property type="project" value="InterPro"/>
</dbReference>
<dbReference type="RefSeq" id="WP_119350052.1">
    <property type="nucleotide sequence ID" value="NZ_QWET01000007.1"/>
</dbReference>
<dbReference type="SUPFAM" id="SSF52172">
    <property type="entry name" value="CheY-like"/>
    <property type="match status" value="1"/>
</dbReference>
<keyword evidence="20" id="KW-1185">Reference proteome</keyword>
<feature type="domain" description="Histidine kinase" evidence="16">
    <location>
        <begin position="346"/>
        <end position="567"/>
    </location>
</feature>
<evidence type="ECO:0000256" key="15">
    <source>
        <dbReference type="SAM" id="Phobius"/>
    </source>
</evidence>
<evidence type="ECO:0000256" key="8">
    <source>
        <dbReference type="ARBA" id="ARBA00022692"/>
    </source>
</evidence>
<dbReference type="PROSITE" id="PS50894">
    <property type="entry name" value="HPT"/>
    <property type="match status" value="1"/>
</dbReference>
<dbReference type="InterPro" id="IPR001789">
    <property type="entry name" value="Sig_transdc_resp-reg_receiver"/>
</dbReference>
<dbReference type="InterPro" id="IPR003594">
    <property type="entry name" value="HATPase_dom"/>
</dbReference>
<comment type="caution">
    <text evidence="19">The sequence shown here is derived from an EMBL/GenBank/DDBJ whole genome shotgun (WGS) entry which is preliminary data.</text>
</comment>
<evidence type="ECO:0000313" key="19">
    <source>
        <dbReference type="EMBL" id="RIH65127.1"/>
    </source>
</evidence>
<dbReference type="Gene3D" id="3.40.50.2300">
    <property type="match status" value="1"/>
</dbReference>
<dbReference type="Gene3D" id="3.30.565.10">
    <property type="entry name" value="Histidine kinase-like ATPase, C-terminal domain"/>
    <property type="match status" value="1"/>
</dbReference>
<dbReference type="Gene3D" id="1.10.287.130">
    <property type="match status" value="1"/>
</dbReference>
<evidence type="ECO:0000256" key="5">
    <source>
        <dbReference type="ARBA" id="ARBA00022519"/>
    </source>
</evidence>
<protein>
    <recommendedName>
        <fullName evidence="3">histidine kinase</fullName>
        <ecNumber evidence="3">2.7.13.3</ecNumber>
    </recommendedName>
</protein>
<keyword evidence="9" id="KW-0418">Kinase</keyword>
<evidence type="ECO:0000256" key="9">
    <source>
        <dbReference type="ARBA" id="ARBA00022777"/>
    </source>
</evidence>
<dbReference type="SMART" id="SM00387">
    <property type="entry name" value="HATPase_c"/>
    <property type="match status" value="1"/>
</dbReference>
<dbReference type="SMART" id="SM00448">
    <property type="entry name" value="REC"/>
    <property type="match status" value="1"/>
</dbReference>
<dbReference type="OrthoDB" id="1046984at2"/>
<evidence type="ECO:0000256" key="10">
    <source>
        <dbReference type="ARBA" id="ARBA00022840"/>
    </source>
</evidence>
<keyword evidence="10" id="KW-0547">Nucleotide-binding</keyword>
<evidence type="ECO:0000259" key="18">
    <source>
        <dbReference type="PROSITE" id="PS50894"/>
    </source>
</evidence>
<name>A0A399D0M2_9BACT</name>
<reference evidence="19 20" key="1">
    <citation type="journal article" date="2015" name="Int. J. Syst. Evol. Microbiol.">
        <title>Mariniphaga sediminis sp. nov., isolated from coastal sediment.</title>
        <authorList>
            <person name="Wang F.Q."/>
            <person name="Shen Q.Y."/>
            <person name="Chen G.J."/>
            <person name="Du Z.J."/>
        </authorList>
    </citation>
    <scope>NUCLEOTIDE SEQUENCE [LARGE SCALE GENOMIC DNA]</scope>
    <source>
        <strain evidence="19 20">SY21</strain>
    </source>
</reference>
<keyword evidence="6 14" id="KW-0597">Phosphoprotein</keyword>
<evidence type="ECO:0000256" key="7">
    <source>
        <dbReference type="ARBA" id="ARBA00022679"/>
    </source>
</evidence>
<comment type="subcellular location">
    <subcellularLocation>
        <location evidence="2">Cell inner membrane</location>
        <topology evidence="2">Multi-pass membrane protein</topology>
    </subcellularLocation>
</comment>
<dbReference type="SUPFAM" id="SSF47226">
    <property type="entry name" value="Histidine-containing phosphotransfer domain, HPT domain"/>
    <property type="match status" value="1"/>
</dbReference>
<dbReference type="Proteomes" id="UP000266441">
    <property type="component" value="Unassembled WGS sequence"/>
</dbReference>
<feature type="domain" description="Response regulatory" evidence="17">
    <location>
        <begin position="596"/>
        <end position="709"/>
    </location>
</feature>
<comment type="catalytic activity">
    <reaction evidence="1">
        <text>ATP + protein L-histidine = ADP + protein N-phospho-L-histidine.</text>
        <dbReference type="EC" id="2.7.13.3"/>
    </reaction>
</comment>
<evidence type="ECO:0000256" key="1">
    <source>
        <dbReference type="ARBA" id="ARBA00000085"/>
    </source>
</evidence>
<dbReference type="SUPFAM" id="SSF47384">
    <property type="entry name" value="Homodimeric domain of signal transducing histidine kinase"/>
    <property type="match status" value="1"/>
</dbReference>
<feature type="transmembrane region" description="Helical" evidence="15">
    <location>
        <begin position="293"/>
        <end position="313"/>
    </location>
</feature>
<feature type="transmembrane region" description="Helical" evidence="15">
    <location>
        <begin position="12"/>
        <end position="31"/>
    </location>
</feature>
<dbReference type="Pfam" id="PF00512">
    <property type="entry name" value="HisKA"/>
    <property type="match status" value="1"/>
</dbReference>
<evidence type="ECO:0000256" key="3">
    <source>
        <dbReference type="ARBA" id="ARBA00012438"/>
    </source>
</evidence>
<dbReference type="InterPro" id="IPR036641">
    <property type="entry name" value="HPT_dom_sf"/>
</dbReference>
<evidence type="ECO:0000256" key="6">
    <source>
        <dbReference type="ARBA" id="ARBA00022553"/>
    </source>
</evidence>
<keyword evidence="5" id="KW-0997">Cell inner membrane</keyword>
<evidence type="ECO:0000256" key="14">
    <source>
        <dbReference type="PROSITE-ProRule" id="PRU00169"/>
    </source>
</evidence>
<dbReference type="InterPro" id="IPR003661">
    <property type="entry name" value="HisK_dim/P_dom"/>
</dbReference>
<dbReference type="InterPro" id="IPR004358">
    <property type="entry name" value="Sig_transdc_His_kin-like_C"/>
</dbReference>
<feature type="modified residue" description="4-aspartylphosphate" evidence="14">
    <location>
        <position position="645"/>
    </location>
</feature>
<feature type="domain" description="HPt" evidence="18">
    <location>
        <begin position="742"/>
        <end position="833"/>
    </location>
</feature>
<dbReference type="EMBL" id="QWET01000007">
    <property type="protein sequence ID" value="RIH65127.1"/>
    <property type="molecule type" value="Genomic_DNA"/>
</dbReference>
<evidence type="ECO:0000256" key="12">
    <source>
        <dbReference type="ARBA" id="ARBA00023136"/>
    </source>
</evidence>